<dbReference type="PANTHER" id="PTHR15717:SF2">
    <property type="entry name" value="EF-HAND CALCIUM-BINDING DOMAIN-CONTAINING PROTEIN 14"/>
    <property type="match status" value="1"/>
</dbReference>
<reference evidence="5" key="1">
    <citation type="submission" date="2020-01" db="EMBL/GenBank/DDBJ databases">
        <title>Draft genome sequence of the Termite Coptotermes fromosanus.</title>
        <authorList>
            <person name="Itakura S."/>
            <person name="Yosikawa Y."/>
            <person name="Umezawa K."/>
        </authorList>
    </citation>
    <scope>NUCLEOTIDE SEQUENCE [LARGE SCALE GENOMIC DNA]</scope>
</reference>
<protein>
    <recommendedName>
        <fullName evidence="6">EF-hand domain-containing protein</fullName>
    </recommendedName>
</protein>
<name>A0A6L2PMN5_COPFO</name>
<keyword evidence="1" id="KW-0175">Coiled coil</keyword>
<evidence type="ECO:0000256" key="1">
    <source>
        <dbReference type="SAM" id="Coils"/>
    </source>
</evidence>
<accession>A0A6L2PMN5</accession>
<evidence type="ECO:0000256" key="3">
    <source>
        <dbReference type="SAM" id="Phobius"/>
    </source>
</evidence>
<dbReference type="Proteomes" id="UP000502823">
    <property type="component" value="Unassembled WGS sequence"/>
</dbReference>
<dbReference type="InterPro" id="IPR042352">
    <property type="entry name" value="EFCAB14"/>
</dbReference>
<evidence type="ECO:0000313" key="5">
    <source>
        <dbReference type="Proteomes" id="UP000502823"/>
    </source>
</evidence>
<sequence>MESTHHVTVPLRAGKKMKKRKELDALVAHSGTGKRVGVSGGGGSSPQDQLLSESSDEHDDYWSGKDRGSGGSNGGGGGPRCRLFYRRRLFGSLLRACTAVLVFACVVSTTTVMWLFIDIREQVTSLRNELDQGAECLWPHVVTLSLTFNKCDLKRHILYYGRRCETCNYVAILCMIAVAAGSQGVPEELQKCHSLSRELQQNQTLLSRNLSALTLQLKNFSAELLGIQAGLRDVDDRLKAAPQLVNLPQDVQSLSTSVASFGSQIRDLNTTVTMLKNENSQLQEASKTLFENVTTLKQRLVQIANTTLQSQLPSTEDQAEKEEMKSVLQQLSANLTLVNDTLSKKLQWLAEDESKNQKSVFGLEDLGQNVSARLTTLEGSCVKSALHSALNMTVGKLSLQVANGEDQLHELAGKVSQLQLQADELERNGTMLSSQVSHIISRPSVDKPAYAELLSQAELQTGQCCRLMGDVPLIFAVLVLQFLVV</sequence>
<proteinExistence type="predicted"/>
<gene>
    <name evidence="4" type="ORF">Cfor_04372</name>
</gene>
<keyword evidence="3" id="KW-0812">Transmembrane</keyword>
<dbReference type="OrthoDB" id="10009315at2759"/>
<evidence type="ECO:0000256" key="2">
    <source>
        <dbReference type="SAM" id="MobiDB-lite"/>
    </source>
</evidence>
<comment type="caution">
    <text evidence="4">The sequence shown here is derived from an EMBL/GenBank/DDBJ whole genome shotgun (WGS) entry which is preliminary data.</text>
</comment>
<feature type="coiled-coil region" evidence="1">
    <location>
        <begin position="401"/>
        <end position="428"/>
    </location>
</feature>
<evidence type="ECO:0000313" key="4">
    <source>
        <dbReference type="EMBL" id="GFG32392.1"/>
    </source>
</evidence>
<keyword evidence="3" id="KW-1133">Transmembrane helix</keyword>
<feature type="transmembrane region" description="Helical" evidence="3">
    <location>
        <begin position="92"/>
        <end position="117"/>
    </location>
</feature>
<dbReference type="FunCoup" id="A0A6L2PMN5">
    <property type="interactions" value="4"/>
</dbReference>
<feature type="region of interest" description="Disordered" evidence="2">
    <location>
        <begin position="1"/>
        <end position="76"/>
    </location>
</feature>
<evidence type="ECO:0008006" key="6">
    <source>
        <dbReference type="Google" id="ProtNLM"/>
    </source>
</evidence>
<dbReference type="Gene3D" id="1.10.287.1490">
    <property type="match status" value="1"/>
</dbReference>
<dbReference type="EMBL" id="BLKM01000363">
    <property type="protein sequence ID" value="GFG32392.1"/>
    <property type="molecule type" value="Genomic_DNA"/>
</dbReference>
<keyword evidence="3" id="KW-0472">Membrane</keyword>
<dbReference type="PANTHER" id="PTHR15717">
    <property type="entry name" value="PROTEIN KIAA0494"/>
    <property type="match status" value="1"/>
</dbReference>
<keyword evidence="5" id="KW-1185">Reference proteome</keyword>
<organism evidence="4 5">
    <name type="scientific">Coptotermes formosanus</name>
    <name type="common">Formosan subterranean termite</name>
    <dbReference type="NCBI Taxonomy" id="36987"/>
    <lineage>
        <taxon>Eukaryota</taxon>
        <taxon>Metazoa</taxon>
        <taxon>Ecdysozoa</taxon>
        <taxon>Arthropoda</taxon>
        <taxon>Hexapoda</taxon>
        <taxon>Insecta</taxon>
        <taxon>Pterygota</taxon>
        <taxon>Neoptera</taxon>
        <taxon>Polyneoptera</taxon>
        <taxon>Dictyoptera</taxon>
        <taxon>Blattodea</taxon>
        <taxon>Blattoidea</taxon>
        <taxon>Termitoidae</taxon>
        <taxon>Rhinotermitidae</taxon>
        <taxon>Coptotermes</taxon>
    </lineage>
</organism>
<dbReference type="InParanoid" id="A0A6L2PMN5"/>
<dbReference type="AlphaFoldDB" id="A0A6L2PMN5"/>